<name>I9LHR1_9FIRM</name>
<evidence type="ECO:0000313" key="3">
    <source>
        <dbReference type="Proteomes" id="UP000004324"/>
    </source>
</evidence>
<organism evidence="2 3">
    <name type="scientific">Pelosinus fermentans B4</name>
    <dbReference type="NCBI Taxonomy" id="1149862"/>
    <lineage>
        <taxon>Bacteria</taxon>
        <taxon>Bacillati</taxon>
        <taxon>Bacillota</taxon>
        <taxon>Negativicutes</taxon>
        <taxon>Selenomonadales</taxon>
        <taxon>Sporomusaceae</taxon>
        <taxon>Pelosinus</taxon>
    </lineage>
</organism>
<proteinExistence type="predicted"/>
<dbReference type="RefSeq" id="WP_007932022.1">
    <property type="nucleotide sequence ID" value="NZ_AKVJ01000011.1"/>
</dbReference>
<reference evidence="2 3" key="1">
    <citation type="journal article" date="2012" name="J. Bacteriol.">
        <title>Draft Genome Sequences for Two Metal-Reducing Pelosinus fermentans Strains Isolated from a Cr(VI)-Contaminated Site and for Type Strain R7.</title>
        <authorList>
            <person name="Brown S.D."/>
            <person name="Podar M."/>
            <person name="Klingeman D.M."/>
            <person name="Johnson C.M."/>
            <person name="Yang Z.K."/>
            <person name="Utturkar S.M."/>
            <person name="Land M.L."/>
            <person name="Mosher J.J."/>
            <person name="Hurt R.A.Jr."/>
            <person name="Phelps T.J."/>
            <person name="Palumbo A.V."/>
            <person name="Arkin A.P."/>
            <person name="Hazen T.C."/>
            <person name="Elias D.A."/>
        </authorList>
    </citation>
    <scope>NUCLEOTIDE SEQUENCE [LARGE SCALE GENOMIC DNA]</scope>
    <source>
        <strain evidence="2 3">B4</strain>
    </source>
</reference>
<keyword evidence="3" id="KW-1185">Reference proteome</keyword>
<gene>
    <name evidence="2" type="ORF">FB4_0172</name>
</gene>
<sequence length="256" mass="27244">MNKLQKLQADYQAGKITKAEYQAKLAALLTAEDIDQKEHDTAAEYDPADPDDVPSISQNEVNRIITKRTRQELKKVLKAAGITLDPATVNDKNLFEQVAAMVLAGQGKLPSESEVQKQLTDANAKLAKVGDVGSTITRLTLENAVLKMTGKHKPLNPAQVVRALADYSDHIEYDDEGKLIGKSVEKAIRKMAEAEPNLFAAATGEEENDDGSGTGAGFKGKPPGGGAPAASTAAAAKHAKLKSEALSMLGINKEQK</sequence>
<accession>I9LHR1</accession>
<dbReference type="PATRIC" id="fig|1149862.3.peg.1071"/>
<dbReference type="Proteomes" id="UP000004324">
    <property type="component" value="Unassembled WGS sequence"/>
</dbReference>
<protein>
    <recommendedName>
        <fullName evidence="4">SHOCT domain-containing protein</fullName>
    </recommendedName>
</protein>
<evidence type="ECO:0008006" key="4">
    <source>
        <dbReference type="Google" id="ProtNLM"/>
    </source>
</evidence>
<dbReference type="AlphaFoldDB" id="I9LHR1"/>
<evidence type="ECO:0000256" key="1">
    <source>
        <dbReference type="SAM" id="MobiDB-lite"/>
    </source>
</evidence>
<dbReference type="EMBL" id="AKVJ01000011">
    <property type="protein sequence ID" value="EIW19921.1"/>
    <property type="molecule type" value="Genomic_DNA"/>
</dbReference>
<comment type="caution">
    <text evidence="2">The sequence shown here is derived from an EMBL/GenBank/DDBJ whole genome shotgun (WGS) entry which is preliminary data.</text>
</comment>
<dbReference type="OrthoDB" id="3034880at2"/>
<feature type="compositionally biased region" description="Gly residues" evidence="1">
    <location>
        <begin position="212"/>
        <end position="227"/>
    </location>
</feature>
<feature type="region of interest" description="Disordered" evidence="1">
    <location>
        <begin position="201"/>
        <end position="236"/>
    </location>
</feature>
<evidence type="ECO:0000313" key="2">
    <source>
        <dbReference type="EMBL" id="EIW19921.1"/>
    </source>
</evidence>